<protein>
    <submittedName>
        <fullName evidence="1">Uncharacterized protein</fullName>
    </submittedName>
</protein>
<organism evidence="1 2">
    <name type="scientific">Caenorhabditis nigoni</name>
    <dbReference type="NCBI Taxonomy" id="1611254"/>
    <lineage>
        <taxon>Eukaryota</taxon>
        <taxon>Metazoa</taxon>
        <taxon>Ecdysozoa</taxon>
        <taxon>Nematoda</taxon>
        <taxon>Chromadorea</taxon>
        <taxon>Rhabditida</taxon>
        <taxon>Rhabditina</taxon>
        <taxon>Rhabditomorpha</taxon>
        <taxon>Rhabditoidea</taxon>
        <taxon>Rhabditidae</taxon>
        <taxon>Peloderinae</taxon>
        <taxon>Caenorhabditis</taxon>
    </lineage>
</organism>
<proteinExistence type="predicted"/>
<comment type="caution">
    <text evidence="1">The sequence shown here is derived from an EMBL/GenBank/DDBJ whole genome shotgun (WGS) entry which is preliminary data.</text>
</comment>
<reference evidence="2" key="1">
    <citation type="submission" date="2017-10" db="EMBL/GenBank/DDBJ databases">
        <title>Rapid genome shrinkage in a self-fertile nematode reveals novel sperm competition proteins.</title>
        <authorList>
            <person name="Yin D."/>
            <person name="Schwarz E.M."/>
            <person name="Thomas C.G."/>
            <person name="Felde R.L."/>
            <person name="Korf I.F."/>
            <person name="Cutter A.D."/>
            <person name="Schartner C.M."/>
            <person name="Ralston E.J."/>
            <person name="Meyer B.J."/>
            <person name="Haag E.S."/>
        </authorList>
    </citation>
    <scope>NUCLEOTIDE SEQUENCE [LARGE SCALE GENOMIC DNA]</scope>
    <source>
        <strain evidence="2">JU1422</strain>
    </source>
</reference>
<name>A0A2G5SPL5_9PELO</name>
<evidence type="ECO:0000313" key="2">
    <source>
        <dbReference type="Proteomes" id="UP000230233"/>
    </source>
</evidence>
<accession>A0A2G5SPL5</accession>
<dbReference type="AlphaFoldDB" id="A0A2G5SPL5"/>
<gene>
    <name evidence="1" type="primary">Cnig_chr_X.g23421</name>
    <name evidence="1" type="ORF">B9Z55_023421</name>
</gene>
<keyword evidence="2" id="KW-1185">Reference proteome</keyword>
<dbReference type="Proteomes" id="UP000230233">
    <property type="component" value="Chromosome X"/>
</dbReference>
<sequence>MNTILHISKTHTGTWIVFTSSAVFGKRTVLHTHWPTIDFDVIMLDTHAVSIKIPRVQHEFYEDQSQTIETFRQALQMDQERIFYKSMIETSRIIRRTAISEETLAKRYRRNAIVLAFRKLFSPVVNGICI</sequence>
<dbReference type="EMBL" id="PDUG01000006">
    <property type="protein sequence ID" value="PIC17034.1"/>
    <property type="molecule type" value="Genomic_DNA"/>
</dbReference>
<evidence type="ECO:0000313" key="1">
    <source>
        <dbReference type="EMBL" id="PIC17034.1"/>
    </source>
</evidence>